<dbReference type="PANTHER" id="PTHR43259:SF1">
    <property type="entry name" value="N-ACETYLTRANSFERASE DOMAIN-CONTAINING PROTEIN"/>
    <property type="match status" value="1"/>
</dbReference>
<protein>
    <submittedName>
        <fullName evidence="2">N-acetyltransferase</fullName>
    </submittedName>
</protein>
<dbReference type="InterPro" id="IPR016181">
    <property type="entry name" value="Acyl_CoA_acyltransferase"/>
</dbReference>
<dbReference type="SUPFAM" id="SSF55729">
    <property type="entry name" value="Acyl-CoA N-acyltransferases (Nat)"/>
    <property type="match status" value="1"/>
</dbReference>
<evidence type="ECO:0000313" key="2">
    <source>
        <dbReference type="EMBL" id="GCE21693.1"/>
    </source>
</evidence>
<dbReference type="Pfam" id="PF00583">
    <property type="entry name" value="Acetyltransf_1"/>
    <property type="match status" value="1"/>
</dbReference>
<organism evidence="2 3">
    <name type="scientific">Dictyobacter kobayashii</name>
    <dbReference type="NCBI Taxonomy" id="2014872"/>
    <lineage>
        <taxon>Bacteria</taxon>
        <taxon>Bacillati</taxon>
        <taxon>Chloroflexota</taxon>
        <taxon>Ktedonobacteria</taxon>
        <taxon>Ktedonobacterales</taxon>
        <taxon>Dictyobacteraceae</taxon>
        <taxon>Dictyobacter</taxon>
    </lineage>
</organism>
<dbReference type="PANTHER" id="PTHR43259">
    <property type="entry name" value="SPT10P"/>
    <property type="match status" value="1"/>
</dbReference>
<keyword evidence="2" id="KW-0808">Transferase</keyword>
<reference evidence="3" key="1">
    <citation type="submission" date="2018-12" db="EMBL/GenBank/DDBJ databases">
        <title>Tengunoibacter tsumagoiensis gen. nov., sp. nov., Dictyobacter kobayashii sp. nov., D. alpinus sp. nov., and D. joshuensis sp. nov. and description of Dictyobacteraceae fam. nov. within the order Ktedonobacterales isolated from Tengu-no-mugimeshi.</title>
        <authorList>
            <person name="Wang C.M."/>
            <person name="Zheng Y."/>
            <person name="Sakai Y."/>
            <person name="Toyoda A."/>
            <person name="Minakuchi Y."/>
            <person name="Abe K."/>
            <person name="Yokota A."/>
            <person name="Yabe S."/>
        </authorList>
    </citation>
    <scope>NUCLEOTIDE SEQUENCE [LARGE SCALE GENOMIC DNA]</scope>
    <source>
        <strain evidence="3">Uno11</strain>
    </source>
</reference>
<dbReference type="PROSITE" id="PS51186">
    <property type="entry name" value="GNAT"/>
    <property type="match status" value="1"/>
</dbReference>
<accession>A0A402ARK3</accession>
<dbReference type="EMBL" id="BIFS01000001">
    <property type="protein sequence ID" value="GCE21693.1"/>
    <property type="molecule type" value="Genomic_DNA"/>
</dbReference>
<name>A0A402ARK3_9CHLR</name>
<dbReference type="InterPro" id="IPR052829">
    <property type="entry name" value="N-acetyltransferase_domain"/>
</dbReference>
<dbReference type="Gene3D" id="3.40.630.30">
    <property type="match status" value="1"/>
</dbReference>
<feature type="domain" description="N-acetyltransferase" evidence="1">
    <location>
        <begin position="3"/>
        <end position="162"/>
    </location>
</feature>
<proteinExistence type="predicted"/>
<dbReference type="CDD" id="cd04301">
    <property type="entry name" value="NAT_SF"/>
    <property type="match status" value="1"/>
</dbReference>
<dbReference type="InterPro" id="IPR000182">
    <property type="entry name" value="GNAT_dom"/>
</dbReference>
<dbReference type="AlphaFoldDB" id="A0A402ARK3"/>
<sequence length="162" mass="18521">MMVVLEPMTEAELQSYLDFAVADYAQEHVKSGRWSEGEALALAKKQYAELLPAGVASPQQYLFTLVDPEQQRKVGILWFAIEERRGRRGAFVYDIRIEEAYRHQGYGSQAFREMEMKVRALGASQIGLHVFGHNQVALEMYQKLGYVATNISMVKELDQMQQ</sequence>
<dbReference type="GO" id="GO:0016747">
    <property type="term" value="F:acyltransferase activity, transferring groups other than amino-acyl groups"/>
    <property type="evidence" value="ECO:0007669"/>
    <property type="project" value="InterPro"/>
</dbReference>
<comment type="caution">
    <text evidence="2">The sequence shown here is derived from an EMBL/GenBank/DDBJ whole genome shotgun (WGS) entry which is preliminary data.</text>
</comment>
<evidence type="ECO:0000313" key="3">
    <source>
        <dbReference type="Proteomes" id="UP000287188"/>
    </source>
</evidence>
<gene>
    <name evidence="2" type="ORF">KDK_54930</name>
</gene>
<keyword evidence="3" id="KW-1185">Reference proteome</keyword>
<evidence type="ECO:0000259" key="1">
    <source>
        <dbReference type="PROSITE" id="PS51186"/>
    </source>
</evidence>
<dbReference type="Proteomes" id="UP000287188">
    <property type="component" value="Unassembled WGS sequence"/>
</dbReference>